<dbReference type="EMBL" id="JAOVQO010000005">
    <property type="protein sequence ID" value="MCU9847608.1"/>
    <property type="molecule type" value="Genomic_DNA"/>
</dbReference>
<organism evidence="1 2">
    <name type="scientific">Albidovulum salinarum</name>
    <dbReference type="NCBI Taxonomy" id="2984153"/>
    <lineage>
        <taxon>Bacteria</taxon>
        <taxon>Pseudomonadati</taxon>
        <taxon>Pseudomonadota</taxon>
        <taxon>Alphaproteobacteria</taxon>
        <taxon>Rhodobacterales</taxon>
        <taxon>Paracoccaceae</taxon>
        <taxon>Albidovulum</taxon>
    </lineage>
</organism>
<dbReference type="RefSeq" id="WP_263334286.1">
    <property type="nucleotide sequence ID" value="NZ_JAOVQO010000005.1"/>
</dbReference>
<sequence length="151" mass="17323">MSSWIEMARRAEHKAELFAELPKHPFEDALRMKGQAGIYALFEGGLPVYVGRTRNLAGRFRAHVTDSHNSASFALKRTREIHGLSATYKAEGSRQHLVSSSPTRETFLREIEKIRMMEFQFSEITDPIDQYLLELALTLHYELPLDGFDSH</sequence>
<proteinExistence type="predicted"/>
<name>A0ABT2X105_9RHOB</name>
<accession>A0ABT2X105</accession>
<evidence type="ECO:0000313" key="1">
    <source>
        <dbReference type="EMBL" id="MCU9847608.1"/>
    </source>
</evidence>
<dbReference type="Proteomes" id="UP001209535">
    <property type="component" value="Unassembled WGS sequence"/>
</dbReference>
<comment type="caution">
    <text evidence="1">The sequence shown here is derived from an EMBL/GenBank/DDBJ whole genome shotgun (WGS) entry which is preliminary data.</text>
</comment>
<protein>
    <submittedName>
        <fullName evidence="1">GIY-YIG nuclease family protein</fullName>
    </submittedName>
</protein>
<keyword evidence="2" id="KW-1185">Reference proteome</keyword>
<dbReference type="CDD" id="cd00719">
    <property type="entry name" value="GIY-YIG_SF"/>
    <property type="match status" value="1"/>
</dbReference>
<evidence type="ECO:0000313" key="2">
    <source>
        <dbReference type="Proteomes" id="UP001209535"/>
    </source>
</evidence>
<reference evidence="1 2" key="1">
    <citation type="submission" date="2022-10" db="EMBL/GenBank/DDBJ databases">
        <title>Defluviimonas sp. nov., isolated from ocean surface sediments.</title>
        <authorList>
            <person name="He W."/>
            <person name="Wang L."/>
            <person name="Zhang D.-F."/>
        </authorList>
    </citation>
    <scope>NUCLEOTIDE SEQUENCE [LARGE SCALE GENOMIC DNA]</scope>
    <source>
        <strain evidence="1 2">WL0024</strain>
    </source>
</reference>
<gene>
    <name evidence="1" type="ORF">OEZ60_06275</name>
</gene>